<dbReference type="PANTHER" id="PTHR24223">
    <property type="entry name" value="ATP-BINDING CASSETTE SUB-FAMILY C"/>
    <property type="match status" value="1"/>
</dbReference>
<evidence type="ECO:0000256" key="2">
    <source>
        <dbReference type="ARBA" id="ARBA00022840"/>
    </source>
</evidence>
<reference evidence="3" key="1">
    <citation type="submission" date="2020-11" db="EMBL/GenBank/DDBJ databases">
        <authorList>
            <person name="Koelle M."/>
            <person name="Horta M.A.C."/>
            <person name="Nowrousian M."/>
            <person name="Ohm R.A."/>
            <person name="Benz P."/>
            <person name="Pilgard A."/>
        </authorList>
    </citation>
    <scope>NUCLEOTIDE SEQUENCE</scope>
    <source>
        <strain evidence="3">FPRL280</strain>
    </source>
</reference>
<dbReference type="GO" id="GO:0016020">
    <property type="term" value="C:membrane"/>
    <property type="evidence" value="ECO:0007669"/>
    <property type="project" value="TreeGrafter"/>
</dbReference>
<dbReference type="AlphaFoldDB" id="A0A8H7TYB1"/>
<dbReference type="InterPro" id="IPR027417">
    <property type="entry name" value="P-loop_NTPase"/>
</dbReference>
<reference evidence="3" key="2">
    <citation type="journal article" name="Front. Microbiol.">
        <title>Degradative Capacity of Two Strains of Rhodonia placenta: From Phenotype to Genotype.</title>
        <authorList>
            <person name="Kolle M."/>
            <person name="Horta M.A.C."/>
            <person name="Nowrousian M."/>
            <person name="Ohm R.A."/>
            <person name="Benz J.P."/>
            <person name="Pilgard A."/>
        </authorList>
    </citation>
    <scope>NUCLEOTIDE SEQUENCE</scope>
    <source>
        <strain evidence="3">FPRL280</strain>
    </source>
</reference>
<gene>
    <name evidence="3" type="ORF">IEO21_08982</name>
</gene>
<name>A0A8H7TYB1_9APHY</name>
<evidence type="ECO:0000256" key="1">
    <source>
        <dbReference type="ARBA" id="ARBA00022741"/>
    </source>
</evidence>
<dbReference type="InterPro" id="IPR050173">
    <property type="entry name" value="ABC_transporter_C-like"/>
</dbReference>
<proteinExistence type="predicted"/>
<organism evidence="3 4">
    <name type="scientific">Rhodonia placenta</name>
    <dbReference type="NCBI Taxonomy" id="104341"/>
    <lineage>
        <taxon>Eukaryota</taxon>
        <taxon>Fungi</taxon>
        <taxon>Dikarya</taxon>
        <taxon>Basidiomycota</taxon>
        <taxon>Agaricomycotina</taxon>
        <taxon>Agaricomycetes</taxon>
        <taxon>Polyporales</taxon>
        <taxon>Adustoporiaceae</taxon>
        <taxon>Rhodonia</taxon>
    </lineage>
</organism>
<evidence type="ECO:0008006" key="5">
    <source>
        <dbReference type="Google" id="ProtNLM"/>
    </source>
</evidence>
<evidence type="ECO:0000313" key="4">
    <source>
        <dbReference type="Proteomes" id="UP000639403"/>
    </source>
</evidence>
<dbReference type="PANTHER" id="PTHR24223:SF356">
    <property type="entry name" value="ATP-BINDING CASSETTE TRANSPORTER ABC4"/>
    <property type="match status" value="1"/>
</dbReference>
<dbReference type="Gene3D" id="3.40.50.300">
    <property type="entry name" value="P-loop containing nucleotide triphosphate hydrolases"/>
    <property type="match status" value="1"/>
</dbReference>
<keyword evidence="1" id="KW-0547">Nucleotide-binding</keyword>
<dbReference type="EMBL" id="JADOXO010000372">
    <property type="protein sequence ID" value="KAF9805641.1"/>
    <property type="molecule type" value="Genomic_DNA"/>
</dbReference>
<dbReference type="SUPFAM" id="SSF52540">
    <property type="entry name" value="P-loop containing nucleoside triphosphate hydrolases"/>
    <property type="match status" value="1"/>
</dbReference>
<evidence type="ECO:0000313" key="3">
    <source>
        <dbReference type="EMBL" id="KAF9805641.1"/>
    </source>
</evidence>
<keyword evidence="2" id="KW-0067">ATP-binding</keyword>
<sequence length="162" mass="18073">MLMALLGELHYIPSGSDSYVNLPRNGGVAFAAQESWVQNETIRQNILFGATYDEARYNEVIYQCGLKRDLELFDAGDMTEVGERGITLRFVRSARVTLARAVYSTAEIILLDDILAALDVHTARWIVEKCLKGDLIRGRTVLLVVSDISNNQSRISMVFADS</sequence>
<protein>
    <recommendedName>
        <fullName evidence="5">P-loop containing nucleoside triphosphate hydrolase protein</fullName>
    </recommendedName>
</protein>
<dbReference type="Proteomes" id="UP000639403">
    <property type="component" value="Unassembled WGS sequence"/>
</dbReference>
<comment type="caution">
    <text evidence="3">The sequence shown here is derived from an EMBL/GenBank/DDBJ whole genome shotgun (WGS) entry which is preliminary data.</text>
</comment>
<accession>A0A8H7TYB1</accession>
<dbReference type="GO" id="GO:0005524">
    <property type="term" value="F:ATP binding"/>
    <property type="evidence" value="ECO:0007669"/>
    <property type="project" value="UniProtKB-KW"/>
</dbReference>
<dbReference type="GO" id="GO:0042626">
    <property type="term" value="F:ATPase-coupled transmembrane transporter activity"/>
    <property type="evidence" value="ECO:0007669"/>
    <property type="project" value="TreeGrafter"/>
</dbReference>